<sequence length="40" mass="4603">MIGPRNMLFEWMGYAVYDLPLGLRLVEAGEKYDETCHVKG</sequence>
<reference evidence="1" key="1">
    <citation type="submission" date="2019-08" db="EMBL/GenBank/DDBJ databases">
        <authorList>
            <person name="Kucharzyk K."/>
            <person name="Murdoch R.W."/>
            <person name="Higgins S."/>
            <person name="Loffler F."/>
        </authorList>
    </citation>
    <scope>NUCLEOTIDE SEQUENCE</scope>
</reference>
<proteinExistence type="predicted"/>
<gene>
    <name evidence="1" type="ORF">SDC9_150864</name>
</gene>
<dbReference type="AlphaFoldDB" id="A0A645ESZ3"/>
<evidence type="ECO:0000313" key="1">
    <source>
        <dbReference type="EMBL" id="MPN03633.1"/>
    </source>
</evidence>
<accession>A0A645ESZ3</accession>
<organism evidence="1">
    <name type="scientific">bioreactor metagenome</name>
    <dbReference type="NCBI Taxonomy" id="1076179"/>
    <lineage>
        <taxon>unclassified sequences</taxon>
        <taxon>metagenomes</taxon>
        <taxon>ecological metagenomes</taxon>
    </lineage>
</organism>
<dbReference type="EMBL" id="VSSQ01049557">
    <property type="protein sequence ID" value="MPN03633.1"/>
    <property type="molecule type" value="Genomic_DNA"/>
</dbReference>
<comment type="caution">
    <text evidence="1">The sequence shown here is derived from an EMBL/GenBank/DDBJ whole genome shotgun (WGS) entry which is preliminary data.</text>
</comment>
<protein>
    <submittedName>
        <fullName evidence="1">Uncharacterized protein</fullName>
    </submittedName>
</protein>
<name>A0A645ESZ3_9ZZZZ</name>